<organism evidence="5 6">
    <name type="scientific">Pseudopithomyces chartarum</name>
    <dbReference type="NCBI Taxonomy" id="1892770"/>
    <lineage>
        <taxon>Eukaryota</taxon>
        <taxon>Fungi</taxon>
        <taxon>Dikarya</taxon>
        <taxon>Ascomycota</taxon>
        <taxon>Pezizomycotina</taxon>
        <taxon>Dothideomycetes</taxon>
        <taxon>Pleosporomycetidae</taxon>
        <taxon>Pleosporales</taxon>
        <taxon>Massarineae</taxon>
        <taxon>Didymosphaeriaceae</taxon>
        <taxon>Pseudopithomyces</taxon>
    </lineage>
</organism>
<keyword evidence="2 3" id="KW-0040">ANK repeat</keyword>
<feature type="repeat" description="ANK" evidence="3">
    <location>
        <begin position="309"/>
        <end position="341"/>
    </location>
</feature>
<keyword evidence="6" id="KW-1185">Reference proteome</keyword>
<dbReference type="Gene3D" id="1.25.40.20">
    <property type="entry name" value="Ankyrin repeat-containing domain"/>
    <property type="match status" value="4"/>
</dbReference>
<dbReference type="SUPFAM" id="SSF48403">
    <property type="entry name" value="Ankyrin repeat"/>
    <property type="match status" value="2"/>
</dbReference>
<dbReference type="AlphaFoldDB" id="A0AAN6LTS8"/>
<feature type="compositionally biased region" description="Basic residues" evidence="4">
    <location>
        <begin position="745"/>
        <end position="758"/>
    </location>
</feature>
<dbReference type="InterPro" id="IPR036770">
    <property type="entry name" value="Ankyrin_rpt-contain_sf"/>
</dbReference>
<evidence type="ECO:0000313" key="5">
    <source>
        <dbReference type="EMBL" id="KAK3203654.1"/>
    </source>
</evidence>
<dbReference type="Proteomes" id="UP001280581">
    <property type="component" value="Unassembled WGS sequence"/>
</dbReference>
<evidence type="ECO:0000313" key="6">
    <source>
        <dbReference type="Proteomes" id="UP001280581"/>
    </source>
</evidence>
<dbReference type="PANTHER" id="PTHR24189">
    <property type="entry name" value="MYOTROPHIN"/>
    <property type="match status" value="1"/>
</dbReference>
<dbReference type="InterPro" id="IPR050745">
    <property type="entry name" value="Multifunctional_regulatory"/>
</dbReference>
<dbReference type="PROSITE" id="PS50297">
    <property type="entry name" value="ANK_REP_REGION"/>
    <property type="match status" value="1"/>
</dbReference>
<feature type="region of interest" description="Disordered" evidence="4">
    <location>
        <begin position="731"/>
        <end position="769"/>
    </location>
</feature>
<protein>
    <recommendedName>
        <fullName evidence="7">Ankyrin</fullName>
    </recommendedName>
</protein>
<keyword evidence="1" id="KW-0677">Repeat</keyword>
<dbReference type="EMBL" id="WVTA01000010">
    <property type="protein sequence ID" value="KAK3203654.1"/>
    <property type="molecule type" value="Genomic_DNA"/>
</dbReference>
<dbReference type="SMART" id="SM00248">
    <property type="entry name" value="ANK"/>
    <property type="match status" value="11"/>
</dbReference>
<evidence type="ECO:0000256" key="3">
    <source>
        <dbReference type="PROSITE-ProRule" id="PRU00023"/>
    </source>
</evidence>
<evidence type="ECO:0000256" key="2">
    <source>
        <dbReference type="ARBA" id="ARBA00023043"/>
    </source>
</evidence>
<reference evidence="5 6" key="1">
    <citation type="submission" date="2021-02" db="EMBL/GenBank/DDBJ databases">
        <title>Genome assembly of Pseudopithomyces chartarum.</title>
        <authorList>
            <person name="Jauregui R."/>
            <person name="Singh J."/>
            <person name="Voisey C."/>
        </authorList>
    </citation>
    <scope>NUCLEOTIDE SEQUENCE [LARGE SCALE GENOMIC DNA]</scope>
    <source>
        <strain evidence="5 6">AGR01</strain>
    </source>
</reference>
<dbReference type="PRINTS" id="PR01415">
    <property type="entry name" value="ANKYRIN"/>
</dbReference>
<gene>
    <name evidence="5" type="ORF">GRF29_106g264309</name>
</gene>
<dbReference type="InterPro" id="IPR002110">
    <property type="entry name" value="Ankyrin_rpt"/>
</dbReference>
<accession>A0AAN6LTS8</accession>
<proteinExistence type="predicted"/>
<sequence length="884" mass="98159">MRGLPKHADPVAFRAISKAGFDLNARDHQGLPPLLTLEKSTWSNDWKEDNFSTETYRKIFKILKDAGMDMNITDPAGRTILYLLIEGHARKLFTLELFLELGCDPLARDHRGATVLHYVIRRSSNISEMMDLFVRHDVDPLTADHDRNTLVQEIVINSRHIAFSYQEDKVSIFNKKLQMLRDPGVPTDSKNRAGQIPLHLSCAIWRQAGWGSRFVGVFLKGDMMPRSDVHAVDFKGATPLHHAAVTCEATTKQLLDAGADPRTLTYEGLSPLMLAARSSQPKIVRLFLQEYKTRGVLDYQVKMKHTAWPRRTALHYACASGSIESVRFLIEAGSDPNVIDMLGFSPLHALAEFSQDDEGRKWHDRSSDHQVKPVLGSLGIALNDPTVEGNPSAMSDARAEKNVNVSDIIEILTSAEHGNVEMVKELRKRGLSSAYPFREKLWETNRVEADVEKLLQICKETGSSIQERGRRNRRFTELTVKSKVERLLRNAEYDLLHEFISRSEQVQVEALNVLANRGYAFLLEGLEDAEERTILTFEEDSRTTTHTLLGAACQSETPNLEVINVLLEKGKIYINAPFGLFKSDTALSILSKGQYFWNIEALAYLLSHGAEMESEGNRAMAPISIAAASQSVIWKNDIIETLLSHGADPNKPSAGGLPPLAYADTVDTIRLLLAHGADLALSGPAALMSAVHSLQMDSVKALLEAGVNPNIPTTSTQNPVLRYLLYDTASTDGHKRRNNSTTPRTWRRPHAHHQHRSFHIPTPHRIPRHRPPTPHLALVSIQEVATDALLLLGTDPVVRDPKGRSPWTSSPRLFSPKALAKETAQTIPIILSNPELAINACNPQGNTASTFSFNSHALHSLPFPSSLSLAVPRPPLVTLNTCLA</sequence>
<evidence type="ECO:0000256" key="1">
    <source>
        <dbReference type="ARBA" id="ARBA00022737"/>
    </source>
</evidence>
<evidence type="ECO:0008006" key="7">
    <source>
        <dbReference type="Google" id="ProtNLM"/>
    </source>
</evidence>
<dbReference type="Pfam" id="PF12796">
    <property type="entry name" value="Ank_2"/>
    <property type="match status" value="2"/>
</dbReference>
<dbReference type="PANTHER" id="PTHR24189:SF50">
    <property type="entry name" value="ANKYRIN REPEAT AND SOCS BOX PROTEIN 2"/>
    <property type="match status" value="1"/>
</dbReference>
<dbReference type="PROSITE" id="PS50088">
    <property type="entry name" value="ANK_REPEAT"/>
    <property type="match status" value="1"/>
</dbReference>
<evidence type="ECO:0000256" key="4">
    <source>
        <dbReference type="SAM" id="MobiDB-lite"/>
    </source>
</evidence>
<name>A0AAN6LTS8_9PLEO</name>
<comment type="caution">
    <text evidence="5">The sequence shown here is derived from an EMBL/GenBank/DDBJ whole genome shotgun (WGS) entry which is preliminary data.</text>
</comment>